<evidence type="ECO:0000313" key="3">
    <source>
        <dbReference type="Proteomes" id="UP000299102"/>
    </source>
</evidence>
<accession>A0A4C1ZBV9</accession>
<dbReference type="EMBL" id="BGZK01001782">
    <property type="protein sequence ID" value="GBP86261.1"/>
    <property type="molecule type" value="Genomic_DNA"/>
</dbReference>
<feature type="region of interest" description="Disordered" evidence="1">
    <location>
        <begin position="29"/>
        <end position="49"/>
    </location>
</feature>
<feature type="compositionally biased region" description="Basic and acidic residues" evidence="1">
    <location>
        <begin position="239"/>
        <end position="252"/>
    </location>
</feature>
<feature type="compositionally biased region" description="Basic and acidic residues" evidence="1">
    <location>
        <begin position="176"/>
        <end position="192"/>
    </location>
</feature>
<feature type="compositionally biased region" description="Pro residues" evidence="1">
    <location>
        <begin position="254"/>
        <end position="265"/>
    </location>
</feature>
<evidence type="ECO:0000256" key="1">
    <source>
        <dbReference type="SAM" id="MobiDB-lite"/>
    </source>
</evidence>
<proteinExistence type="predicted"/>
<name>A0A4C1ZBV9_EUMVA</name>
<sequence>MSCVHAIIDDGDENKTCITIDVYVSQRHNTETSSAVRRPRRPRPPTTATQYPLNIFLTREISVYASNPPPATRHGRAQPHPTRGLRYSRYTRGRAGAETDRFERTPDVRVAEVGIDFFDGHSRNTVTRLTPSPPCGTRAAHAFENSTIRGTGPCPGGDGTLRPVSAPRRARRRRTASRDNCLRRGRSEERAVPPHLYKRCAGSSPAGSPALPTARYFGDAMIKITLNSETMQRGTMFGRHGEKMGRNTKTPERTPAPPAPAPAPRTPLRSWHFGNSRSDCFGILRNSKDGARHSKGVASTDIETDEVRGTAAAAPAILDTQIAH</sequence>
<keyword evidence="3" id="KW-1185">Reference proteome</keyword>
<comment type="caution">
    <text evidence="2">The sequence shown here is derived from an EMBL/GenBank/DDBJ whole genome shotgun (WGS) entry which is preliminary data.</text>
</comment>
<dbReference type="AlphaFoldDB" id="A0A4C1ZBV9"/>
<organism evidence="2 3">
    <name type="scientific">Eumeta variegata</name>
    <name type="common">Bagworm moth</name>
    <name type="synonym">Eumeta japonica</name>
    <dbReference type="NCBI Taxonomy" id="151549"/>
    <lineage>
        <taxon>Eukaryota</taxon>
        <taxon>Metazoa</taxon>
        <taxon>Ecdysozoa</taxon>
        <taxon>Arthropoda</taxon>
        <taxon>Hexapoda</taxon>
        <taxon>Insecta</taxon>
        <taxon>Pterygota</taxon>
        <taxon>Neoptera</taxon>
        <taxon>Endopterygota</taxon>
        <taxon>Lepidoptera</taxon>
        <taxon>Glossata</taxon>
        <taxon>Ditrysia</taxon>
        <taxon>Tineoidea</taxon>
        <taxon>Psychidae</taxon>
        <taxon>Oiketicinae</taxon>
        <taxon>Eumeta</taxon>
    </lineage>
</organism>
<feature type="region of interest" description="Disordered" evidence="1">
    <location>
        <begin position="144"/>
        <end position="208"/>
    </location>
</feature>
<gene>
    <name evidence="2" type="ORF">EVAR_57382_1</name>
</gene>
<reference evidence="2 3" key="1">
    <citation type="journal article" date="2019" name="Commun. Biol.">
        <title>The bagworm genome reveals a unique fibroin gene that provides high tensile strength.</title>
        <authorList>
            <person name="Kono N."/>
            <person name="Nakamura H."/>
            <person name="Ohtoshi R."/>
            <person name="Tomita M."/>
            <person name="Numata K."/>
            <person name="Arakawa K."/>
        </authorList>
    </citation>
    <scope>NUCLEOTIDE SEQUENCE [LARGE SCALE GENOMIC DNA]</scope>
</reference>
<dbReference type="Proteomes" id="UP000299102">
    <property type="component" value="Unassembled WGS sequence"/>
</dbReference>
<evidence type="ECO:0000313" key="2">
    <source>
        <dbReference type="EMBL" id="GBP86261.1"/>
    </source>
</evidence>
<feature type="region of interest" description="Disordered" evidence="1">
    <location>
        <begin position="238"/>
        <end position="272"/>
    </location>
</feature>
<protein>
    <submittedName>
        <fullName evidence="2">Uncharacterized protein</fullName>
    </submittedName>
</protein>